<protein>
    <recommendedName>
        <fullName evidence="3">HMG box domain-containing protein</fullName>
    </recommendedName>
</protein>
<dbReference type="Pfam" id="PF00505">
    <property type="entry name" value="HMG_box"/>
    <property type="match status" value="1"/>
</dbReference>
<evidence type="ECO:0000256" key="1">
    <source>
        <dbReference type="PROSITE-ProRule" id="PRU00267"/>
    </source>
</evidence>
<feature type="DNA-binding region" description="HMG box" evidence="1">
    <location>
        <begin position="239"/>
        <end position="304"/>
    </location>
</feature>
<feature type="domain" description="HMG box" evidence="3">
    <location>
        <begin position="239"/>
        <end position="304"/>
    </location>
</feature>
<feature type="compositionally biased region" description="Basic residues" evidence="2">
    <location>
        <begin position="71"/>
        <end position="110"/>
    </location>
</feature>
<keyword evidence="1" id="KW-0238">DNA-binding</keyword>
<accession>A0AAD9SN83</accession>
<dbReference type="GO" id="GO:0003677">
    <property type="term" value="F:DNA binding"/>
    <property type="evidence" value="ECO:0007669"/>
    <property type="project" value="UniProtKB-UniRule"/>
</dbReference>
<evidence type="ECO:0000313" key="4">
    <source>
        <dbReference type="EMBL" id="KAK2610947.1"/>
    </source>
</evidence>
<dbReference type="EMBL" id="JAUJFL010000002">
    <property type="protein sequence ID" value="KAK2610947.1"/>
    <property type="molecule type" value="Genomic_DNA"/>
</dbReference>
<name>A0AAD9SN83_PHOAM</name>
<dbReference type="InterPro" id="IPR009071">
    <property type="entry name" value="HMG_box_dom"/>
</dbReference>
<dbReference type="AlphaFoldDB" id="A0AAD9SN83"/>
<keyword evidence="1" id="KW-0539">Nucleus</keyword>
<dbReference type="Gene3D" id="1.10.30.10">
    <property type="entry name" value="High mobility group box domain"/>
    <property type="match status" value="2"/>
</dbReference>
<keyword evidence="5" id="KW-1185">Reference proteome</keyword>
<proteinExistence type="predicted"/>
<gene>
    <name evidence="4" type="ORF">N8I77_004333</name>
</gene>
<dbReference type="SUPFAM" id="SSF47095">
    <property type="entry name" value="HMG-box"/>
    <property type="match status" value="1"/>
</dbReference>
<organism evidence="4 5">
    <name type="scientific">Phomopsis amygdali</name>
    <name type="common">Fusicoccum amygdali</name>
    <dbReference type="NCBI Taxonomy" id="1214568"/>
    <lineage>
        <taxon>Eukaryota</taxon>
        <taxon>Fungi</taxon>
        <taxon>Dikarya</taxon>
        <taxon>Ascomycota</taxon>
        <taxon>Pezizomycotina</taxon>
        <taxon>Sordariomycetes</taxon>
        <taxon>Sordariomycetidae</taxon>
        <taxon>Diaporthales</taxon>
        <taxon>Diaporthaceae</taxon>
        <taxon>Diaporthe</taxon>
    </lineage>
</organism>
<evidence type="ECO:0000256" key="2">
    <source>
        <dbReference type="SAM" id="MobiDB-lite"/>
    </source>
</evidence>
<evidence type="ECO:0000259" key="3">
    <source>
        <dbReference type="PROSITE" id="PS50118"/>
    </source>
</evidence>
<dbReference type="GO" id="GO:0005634">
    <property type="term" value="C:nucleus"/>
    <property type="evidence" value="ECO:0007669"/>
    <property type="project" value="UniProtKB-UniRule"/>
</dbReference>
<sequence length="305" mass="33190">MLPATMRSAVTLALRPCARGLTAKSLPSHGALVRRSFLIAPSYKLRVAVRGFAATATASKTTGRTAAKAATKTKPKPKAKAKATTTKAKKNAKAPAKKAAAKPLAGRKKKEISPEKRKVLLRRELKKKAMLNQEPKNLPTNPWLVFSTTALKAQAGGVSVISSRVPALAAEFKNLSSSELERLRETAIQNKAINAGNYKTWVESHSVADIIAANQARLRLKRECDVTAHPLKIVDERVPKRPATNGFAYFTKAKRADDPHAAIGAFAKQLSQQWKTLSEAEKRPYADLAAAEWAKYSKAMEKFSL</sequence>
<evidence type="ECO:0000313" key="5">
    <source>
        <dbReference type="Proteomes" id="UP001265746"/>
    </source>
</evidence>
<dbReference type="Proteomes" id="UP001265746">
    <property type="component" value="Unassembled WGS sequence"/>
</dbReference>
<feature type="region of interest" description="Disordered" evidence="2">
    <location>
        <begin position="58"/>
        <end position="112"/>
    </location>
</feature>
<feature type="compositionally biased region" description="Low complexity" evidence="2">
    <location>
        <begin position="58"/>
        <end position="70"/>
    </location>
</feature>
<comment type="caution">
    <text evidence="4">The sequence shown here is derived from an EMBL/GenBank/DDBJ whole genome shotgun (WGS) entry which is preliminary data.</text>
</comment>
<dbReference type="InterPro" id="IPR036910">
    <property type="entry name" value="HMG_box_dom_sf"/>
</dbReference>
<dbReference type="SMART" id="SM00398">
    <property type="entry name" value="HMG"/>
    <property type="match status" value="1"/>
</dbReference>
<reference evidence="4" key="1">
    <citation type="submission" date="2023-06" db="EMBL/GenBank/DDBJ databases">
        <authorList>
            <person name="Noh H."/>
        </authorList>
    </citation>
    <scope>NUCLEOTIDE SEQUENCE</scope>
    <source>
        <strain evidence="4">DUCC20226</strain>
    </source>
</reference>
<dbReference type="PROSITE" id="PS50118">
    <property type="entry name" value="HMG_BOX_2"/>
    <property type="match status" value="1"/>
</dbReference>